<dbReference type="GeneID" id="177536"/>
<dbReference type="OrthoDB" id="5869757at2759"/>
<evidence type="ECO:0000259" key="2">
    <source>
        <dbReference type="PROSITE" id="PS50013"/>
    </source>
</evidence>
<dbReference type="GO" id="GO:0097240">
    <property type="term" value="P:chromosome attachment to the nuclear envelope"/>
    <property type="evidence" value="ECO:0007669"/>
    <property type="project" value="InterPro"/>
</dbReference>
<dbReference type="InterPro" id="IPR037948">
    <property type="entry name" value="Cec-4"/>
</dbReference>
<dbReference type="AlphaFoldDB" id="A0A1B4Z3W4"/>
<feature type="region of interest" description="Disordered" evidence="1">
    <location>
        <begin position="1"/>
        <end position="24"/>
    </location>
</feature>
<reference evidence="3" key="1">
    <citation type="submission" date="2016-02" db="EMBL/GenBank/DDBJ databases">
        <title>Homologous pairing and unpaired silencing of meiotic chromosomes are both regulated by RNAi in Caenorhabditis elegans.</title>
        <authorList>
            <person name="Tabara H."/>
            <person name="Mitani S."/>
            <person name="Mochizuki M."/>
            <person name="Kohara Y."/>
            <person name="Nagata K."/>
        </authorList>
    </citation>
    <scope>NUCLEOTIDE SEQUENCE</scope>
    <source>
        <strain evidence="3">N2</strain>
    </source>
</reference>
<dbReference type="CTD" id="177536"/>
<sequence length="270" mass="31072">MAKKTVEGEHGTPKTNFTKKETSKNHDDFKKIIGHKVVEEHYVEYEVELTSGKTITATEFDFKGDDSLLSTYKKKVTKQSDDSSGEYAVERVLAHRKVKGSPLYLVQWKGYPHPVWNSEMWEEDLDNCKDLLAAYKKHQEDLKIAQTPKKTPSKTPKKTPKSLKRRALTPSDDEEEAGPIAPEPKKTPKQSTKKLKRTTSPETNLVEKSKKKAIPDLENHTLDQEKNDVIERVEEIQEDEDDDDEQREEVVTTAPVETKSRWGFGSWKWF</sequence>
<protein>
    <submittedName>
        <fullName evidence="3">Chromodomain protein</fullName>
    </submittedName>
</protein>
<feature type="compositionally biased region" description="Basic residues" evidence="1">
    <location>
        <begin position="187"/>
        <end position="197"/>
    </location>
</feature>
<feature type="domain" description="Chromo" evidence="2">
    <location>
        <begin position="87"/>
        <end position="147"/>
    </location>
</feature>
<dbReference type="InterPro" id="IPR023780">
    <property type="entry name" value="Chromo_domain"/>
</dbReference>
<dbReference type="Pfam" id="PF00385">
    <property type="entry name" value="Chromo"/>
    <property type="match status" value="1"/>
</dbReference>
<dbReference type="SMART" id="SM00298">
    <property type="entry name" value="CHROMO"/>
    <property type="match status" value="1"/>
</dbReference>
<feature type="region of interest" description="Disordered" evidence="1">
    <location>
        <begin position="143"/>
        <end position="229"/>
    </location>
</feature>
<dbReference type="SUPFAM" id="SSF54160">
    <property type="entry name" value="Chromo domain-like"/>
    <property type="match status" value="1"/>
</dbReference>
<dbReference type="Gene3D" id="2.40.50.40">
    <property type="match status" value="1"/>
</dbReference>
<feature type="compositionally biased region" description="Basic and acidic residues" evidence="1">
    <location>
        <begin position="205"/>
        <end position="229"/>
    </location>
</feature>
<dbReference type="InterPro" id="IPR000953">
    <property type="entry name" value="Chromo/chromo_shadow_dom"/>
</dbReference>
<gene>
    <name evidence="3" type="primary">cec-4</name>
</gene>
<name>A0A1B4Z3W4_CAEEL</name>
<dbReference type="InterPro" id="IPR016197">
    <property type="entry name" value="Chromo-like_dom_sf"/>
</dbReference>
<proteinExistence type="evidence at transcript level"/>
<dbReference type="PANTHER" id="PTHR10503">
    <property type="entry name" value="HP1 LIKE (HETEROCHROMATIN PROTEIN)-RELATED"/>
    <property type="match status" value="1"/>
</dbReference>
<dbReference type="EMBL" id="LC127219">
    <property type="protein sequence ID" value="BAV54112.1"/>
    <property type="molecule type" value="mRNA"/>
</dbReference>
<accession>A0A1B4Z3W4</accession>
<evidence type="ECO:0000256" key="1">
    <source>
        <dbReference type="SAM" id="MobiDB-lite"/>
    </source>
</evidence>
<dbReference type="PANTHER" id="PTHR10503:SF24">
    <property type="entry name" value="CHROMO DOMAIN-CONTAINING PROTEIN CEC-4"/>
    <property type="match status" value="1"/>
</dbReference>
<feature type="compositionally biased region" description="Basic residues" evidence="1">
    <location>
        <begin position="151"/>
        <end position="167"/>
    </location>
</feature>
<dbReference type="RefSeq" id="NP_501231.1">
    <property type="nucleotide sequence ID" value="NM_068830.10"/>
</dbReference>
<dbReference type="CDD" id="cd18961">
    <property type="entry name" value="CD_CEC-4_like"/>
    <property type="match status" value="1"/>
</dbReference>
<dbReference type="KEGG" id="cel:CELE_F32E10.2"/>
<dbReference type="PROSITE" id="PS50013">
    <property type="entry name" value="CHROMO_2"/>
    <property type="match status" value="1"/>
</dbReference>
<organism evidence="3">
    <name type="scientific">Caenorhabditis elegans</name>
    <dbReference type="NCBI Taxonomy" id="6239"/>
    <lineage>
        <taxon>Eukaryota</taxon>
        <taxon>Metazoa</taxon>
        <taxon>Ecdysozoa</taxon>
        <taxon>Nematoda</taxon>
        <taxon>Chromadorea</taxon>
        <taxon>Rhabditida</taxon>
        <taxon>Rhabditina</taxon>
        <taxon>Rhabditomorpha</taxon>
        <taxon>Rhabditoidea</taxon>
        <taxon>Rhabditidae</taxon>
        <taxon>Peloderinae</taxon>
        <taxon>Caenorhabditis</taxon>
    </lineage>
</organism>
<dbReference type="FunFam" id="2.40.50.40:FF:000044">
    <property type="entry name" value="C.Elegans Chromodomain protein"/>
    <property type="match status" value="1"/>
</dbReference>
<evidence type="ECO:0000313" key="3">
    <source>
        <dbReference type="EMBL" id="BAV54112.1"/>
    </source>
</evidence>